<keyword evidence="1" id="KW-1133">Transmembrane helix</keyword>
<accession>A0ABY3RLZ4</accession>
<dbReference type="EMBL" id="CP088156">
    <property type="protein sequence ID" value="UFZ07808.1"/>
    <property type="molecule type" value="Genomic_DNA"/>
</dbReference>
<gene>
    <name evidence="2" type="ORF">LQG66_16525</name>
</gene>
<dbReference type="RefSeq" id="WP_231327258.1">
    <property type="nucleotide sequence ID" value="NZ_CP088156.1"/>
</dbReference>
<dbReference type="Proteomes" id="UP001431010">
    <property type="component" value="Chromosome"/>
</dbReference>
<evidence type="ECO:0008006" key="4">
    <source>
        <dbReference type="Google" id="ProtNLM"/>
    </source>
</evidence>
<proteinExistence type="predicted"/>
<evidence type="ECO:0000256" key="1">
    <source>
        <dbReference type="SAM" id="Phobius"/>
    </source>
</evidence>
<evidence type="ECO:0000313" key="3">
    <source>
        <dbReference type="Proteomes" id="UP001431010"/>
    </source>
</evidence>
<keyword evidence="3" id="KW-1185">Reference proteome</keyword>
<evidence type="ECO:0000313" key="2">
    <source>
        <dbReference type="EMBL" id="UFZ07808.1"/>
    </source>
</evidence>
<keyword evidence="1" id="KW-0472">Membrane</keyword>
<reference evidence="2" key="1">
    <citation type="journal article" date="2024" name="Antonie Van Leeuwenhoek">
        <title>Bradyrhizobium ontarionense sp. nov., a novel bacterial symbiont isolated from Aeschynomene indica (Indian jointvetch), harbours photosynthesis, nitrogen fixation and nitrous oxide (N2O) reductase genes.</title>
        <authorList>
            <person name="Bromfield E.S.P."/>
            <person name="Cloutier S."/>
        </authorList>
    </citation>
    <scope>NUCLEOTIDE SEQUENCE</scope>
    <source>
        <strain evidence="2">A19</strain>
    </source>
</reference>
<keyword evidence="1" id="KW-0812">Transmembrane</keyword>
<feature type="transmembrane region" description="Helical" evidence="1">
    <location>
        <begin position="163"/>
        <end position="184"/>
    </location>
</feature>
<organism evidence="2 3">
    <name type="scientific">Bradyrhizobium ontarionense</name>
    <dbReference type="NCBI Taxonomy" id="2898149"/>
    <lineage>
        <taxon>Bacteria</taxon>
        <taxon>Pseudomonadati</taxon>
        <taxon>Pseudomonadota</taxon>
        <taxon>Alphaproteobacteria</taxon>
        <taxon>Hyphomicrobiales</taxon>
        <taxon>Nitrobacteraceae</taxon>
        <taxon>Bradyrhizobium</taxon>
    </lineage>
</organism>
<sequence length="199" mass="22750">MMKTILAPFQAIMRFPLVQLAAVIFVIFLLQAAEDASFFGRIFGGLDKLVDETVRSASSVFTVKSFTKSWLTFGFMIAYVYLAIWAMFMLCGAMLRSLIDLAGRTNFLWSRNPIARSRGIAAYRAWLPLERIRPEHISQQAWEEEFAWPPNNRPPYRPLGQRVARALLAYVFIVLAVLALLQWFTPFHVVSWTGNVLGR</sequence>
<feature type="transmembrane region" description="Helical" evidence="1">
    <location>
        <begin position="70"/>
        <end position="95"/>
    </location>
</feature>
<name>A0ABY3RLZ4_9BRAD</name>
<protein>
    <recommendedName>
        <fullName evidence="4">RDD domain-containing protein</fullName>
    </recommendedName>
</protein>